<dbReference type="Gene3D" id="3.30.460.80">
    <property type="entry name" value="NADH:ubiquinone oxidoreductase, 30kDa subunit"/>
    <property type="match status" value="1"/>
</dbReference>
<dbReference type="OrthoDB" id="9803286at2"/>
<dbReference type="KEGG" id="dae:Dtox_1207"/>
<evidence type="ECO:0000256" key="1">
    <source>
        <dbReference type="ARBA" id="ARBA00007569"/>
    </source>
</evidence>
<keyword evidence="4" id="KW-0874">Quinone</keyword>
<keyword evidence="3" id="KW-1278">Translocase</keyword>
<keyword evidence="3" id="KW-0520">NAD</keyword>
<dbReference type="InterPro" id="IPR010218">
    <property type="entry name" value="NADH_DH_suC"/>
</dbReference>
<dbReference type="PANTHER" id="PTHR10884">
    <property type="entry name" value="NADH DEHYDROGENASE UBIQUINONE IRON-SULFUR PROTEIN 3"/>
    <property type="match status" value="1"/>
</dbReference>
<accession>C8W5A9</accession>
<name>C8W5A9_DESAS</name>
<dbReference type="PANTHER" id="PTHR10884:SF14">
    <property type="entry name" value="NADH DEHYDROGENASE [UBIQUINONE] IRON-SULFUR PROTEIN 3, MITOCHONDRIAL"/>
    <property type="match status" value="1"/>
</dbReference>
<dbReference type="InterPro" id="IPR020396">
    <property type="entry name" value="NADH_UbQ_OxRdtase_CS"/>
</dbReference>
<evidence type="ECO:0000256" key="2">
    <source>
        <dbReference type="ARBA" id="ARBA00022448"/>
    </source>
</evidence>
<dbReference type="STRING" id="485916.Dtox_1207"/>
<dbReference type="EC" id="7.1.1.-" evidence="4"/>
<dbReference type="RefSeq" id="WP_015756806.1">
    <property type="nucleotide sequence ID" value="NC_013216.1"/>
</dbReference>
<comment type="catalytic activity">
    <reaction evidence="4">
        <text>a quinone + NADH + 5 H(+)(in) = a quinol + NAD(+) + 4 H(+)(out)</text>
        <dbReference type="Rhea" id="RHEA:57888"/>
        <dbReference type="ChEBI" id="CHEBI:15378"/>
        <dbReference type="ChEBI" id="CHEBI:24646"/>
        <dbReference type="ChEBI" id="CHEBI:57540"/>
        <dbReference type="ChEBI" id="CHEBI:57945"/>
        <dbReference type="ChEBI" id="CHEBI:132124"/>
    </reaction>
</comment>
<dbReference type="InterPro" id="IPR037232">
    <property type="entry name" value="NADH_quin_OxRdtase_su_C/D-like"/>
</dbReference>
<dbReference type="InterPro" id="IPR001268">
    <property type="entry name" value="NADH_UbQ_OxRdtase_30kDa_su"/>
</dbReference>
<evidence type="ECO:0000259" key="5">
    <source>
        <dbReference type="Pfam" id="PF00329"/>
    </source>
</evidence>
<organism evidence="6 7">
    <name type="scientific">Desulfofarcimen acetoxidans (strain ATCC 49208 / DSM 771 / KCTC 5769 / VKM B-1644 / 5575)</name>
    <name type="common">Desulfotomaculum acetoxidans</name>
    <dbReference type="NCBI Taxonomy" id="485916"/>
    <lineage>
        <taxon>Bacteria</taxon>
        <taxon>Bacillati</taxon>
        <taxon>Bacillota</taxon>
        <taxon>Clostridia</taxon>
        <taxon>Eubacteriales</taxon>
        <taxon>Peptococcaceae</taxon>
        <taxon>Desulfofarcimen</taxon>
    </lineage>
</organism>
<dbReference type="eggNOG" id="COG0852">
    <property type="taxonomic scope" value="Bacteria"/>
</dbReference>
<evidence type="ECO:0000313" key="6">
    <source>
        <dbReference type="EMBL" id="ACV62091.1"/>
    </source>
</evidence>
<dbReference type="Pfam" id="PF00329">
    <property type="entry name" value="Complex1_30kDa"/>
    <property type="match status" value="1"/>
</dbReference>
<feature type="domain" description="NADH:ubiquinone oxidoreductase 30kDa subunit" evidence="5">
    <location>
        <begin position="59"/>
        <end position="169"/>
    </location>
</feature>
<dbReference type="PROSITE" id="PS00542">
    <property type="entry name" value="COMPLEX1_30K"/>
    <property type="match status" value="1"/>
</dbReference>
<reference evidence="6 7" key="1">
    <citation type="journal article" date="2009" name="Stand. Genomic Sci.">
        <title>Complete genome sequence of Desulfotomaculum acetoxidans type strain (5575).</title>
        <authorList>
            <person name="Spring S."/>
            <person name="Lapidus A."/>
            <person name="Schroder M."/>
            <person name="Gleim D."/>
            <person name="Sims D."/>
            <person name="Meincke L."/>
            <person name="Glavina Del Rio T."/>
            <person name="Tice H."/>
            <person name="Copeland A."/>
            <person name="Cheng J.F."/>
            <person name="Lucas S."/>
            <person name="Chen F."/>
            <person name="Nolan M."/>
            <person name="Bruce D."/>
            <person name="Goodwin L."/>
            <person name="Pitluck S."/>
            <person name="Ivanova N."/>
            <person name="Mavromatis K."/>
            <person name="Mikhailova N."/>
            <person name="Pati A."/>
            <person name="Chen A."/>
            <person name="Palaniappan K."/>
            <person name="Land M."/>
            <person name="Hauser L."/>
            <person name="Chang Y.J."/>
            <person name="Jeffries C.D."/>
            <person name="Chain P."/>
            <person name="Saunders E."/>
            <person name="Brettin T."/>
            <person name="Detter J.C."/>
            <person name="Goker M."/>
            <person name="Bristow J."/>
            <person name="Eisen J.A."/>
            <person name="Markowitz V."/>
            <person name="Hugenholtz P."/>
            <person name="Kyrpides N.C."/>
            <person name="Klenk H.P."/>
            <person name="Han C."/>
        </authorList>
    </citation>
    <scope>NUCLEOTIDE SEQUENCE [LARGE SCALE GENOMIC DNA]</scope>
    <source>
        <strain evidence="7">ATCC 49208 / DSM 771 / VKM B-1644</strain>
    </source>
</reference>
<keyword evidence="6" id="KW-0830">Ubiquinone</keyword>
<sequence length="174" mass="20308">MEEKHHTEEIVVEETAVEDAAEQLAALDRVTAAIEELKGKYPQISVSEQQIITVPIYILLDFMFDLRDNYAFDFLTNETAVDYPDQQKFEVIYNLNSTTYHDCLFVKAEVDRENPEIPSIFPVWGGANWQEREVYDLLGIVFTDHPNLKRILLDDAFDGYPLRRDFKWEVASRK</sequence>
<keyword evidence="7" id="KW-1185">Reference proteome</keyword>
<proteinExistence type="inferred from homology"/>
<evidence type="ECO:0000313" key="7">
    <source>
        <dbReference type="Proteomes" id="UP000002217"/>
    </source>
</evidence>
<dbReference type="EMBL" id="CP001720">
    <property type="protein sequence ID" value="ACV62091.1"/>
    <property type="molecule type" value="Genomic_DNA"/>
</dbReference>
<dbReference type="SUPFAM" id="SSF143243">
    <property type="entry name" value="Nqo5-like"/>
    <property type="match status" value="1"/>
</dbReference>
<comment type="similarity">
    <text evidence="1 3">Belongs to the complex I 30 kDa subunit family.</text>
</comment>
<dbReference type="AlphaFoldDB" id="C8W5A9"/>
<evidence type="ECO:0000256" key="3">
    <source>
        <dbReference type="RuleBase" id="RU003456"/>
    </source>
</evidence>
<comment type="function">
    <text evidence="4">NDH-1 shuttles electrons from NADH, via FMN and iron-sulfur (Fe-S) centers, to quinones in the respiratory chain.</text>
</comment>
<keyword evidence="2 3" id="KW-0813">Transport</keyword>
<protein>
    <recommendedName>
        <fullName evidence="4">NADH-quinone oxidoreductase</fullName>
        <ecNumber evidence="4">7.1.1.-</ecNumber>
    </recommendedName>
</protein>
<dbReference type="GO" id="GO:0048038">
    <property type="term" value="F:quinone binding"/>
    <property type="evidence" value="ECO:0007669"/>
    <property type="project" value="UniProtKB-KW"/>
</dbReference>
<dbReference type="NCBIfam" id="TIGR01961">
    <property type="entry name" value="NuoC_fam"/>
    <property type="match status" value="1"/>
</dbReference>
<dbReference type="HOGENOM" id="CLU_042628_6_0_9"/>
<evidence type="ECO:0000256" key="4">
    <source>
        <dbReference type="RuleBase" id="RU003582"/>
    </source>
</evidence>
<dbReference type="GO" id="GO:0016651">
    <property type="term" value="F:oxidoreductase activity, acting on NAD(P)H"/>
    <property type="evidence" value="ECO:0007669"/>
    <property type="project" value="InterPro"/>
</dbReference>
<dbReference type="GO" id="GO:0008137">
    <property type="term" value="F:NADH dehydrogenase (ubiquinone) activity"/>
    <property type="evidence" value="ECO:0007669"/>
    <property type="project" value="InterPro"/>
</dbReference>
<gene>
    <name evidence="6" type="ordered locus">Dtox_1207</name>
</gene>
<dbReference type="Proteomes" id="UP000002217">
    <property type="component" value="Chromosome"/>
</dbReference>